<dbReference type="FunFam" id="3.30.450.20:FF:000099">
    <property type="entry name" value="Sensory box sensor histidine kinase"/>
    <property type="match status" value="1"/>
</dbReference>
<feature type="domain" description="PAS" evidence="6">
    <location>
        <begin position="146"/>
        <end position="216"/>
    </location>
</feature>
<dbReference type="PROSITE" id="PS50113">
    <property type="entry name" value="PAC"/>
    <property type="match status" value="1"/>
</dbReference>
<dbReference type="Proteomes" id="UP000292423">
    <property type="component" value="Unassembled WGS sequence"/>
</dbReference>
<dbReference type="EMBL" id="SHKX01000017">
    <property type="protein sequence ID" value="RZU36796.1"/>
    <property type="molecule type" value="Genomic_DNA"/>
</dbReference>
<evidence type="ECO:0000256" key="4">
    <source>
        <dbReference type="ARBA" id="ARBA00022679"/>
    </source>
</evidence>
<evidence type="ECO:0000256" key="5">
    <source>
        <dbReference type="ARBA" id="ARBA00022777"/>
    </source>
</evidence>
<dbReference type="InterPro" id="IPR000700">
    <property type="entry name" value="PAS-assoc_C"/>
</dbReference>
<dbReference type="PROSITE" id="PS50112">
    <property type="entry name" value="PAS"/>
    <property type="match status" value="1"/>
</dbReference>
<dbReference type="SUPFAM" id="SSF55785">
    <property type="entry name" value="PYP-like sensor domain (PAS domain)"/>
    <property type="match status" value="2"/>
</dbReference>
<dbReference type="Pfam" id="PF13426">
    <property type="entry name" value="PAS_9"/>
    <property type="match status" value="1"/>
</dbReference>
<name>A0A4V2G3E8_9GAMM</name>
<evidence type="ECO:0000259" key="6">
    <source>
        <dbReference type="PROSITE" id="PS50112"/>
    </source>
</evidence>
<dbReference type="Pfam" id="PF08447">
    <property type="entry name" value="PAS_3"/>
    <property type="match status" value="1"/>
</dbReference>
<protein>
    <recommendedName>
        <fullName evidence="2">histidine kinase</fullName>
        <ecNumber evidence="2">2.7.13.3</ecNumber>
    </recommendedName>
</protein>
<dbReference type="SMART" id="SM00086">
    <property type="entry name" value="PAC"/>
    <property type="match status" value="1"/>
</dbReference>
<dbReference type="SMART" id="SM00091">
    <property type="entry name" value="PAS"/>
    <property type="match status" value="2"/>
</dbReference>
<evidence type="ECO:0000259" key="7">
    <source>
        <dbReference type="PROSITE" id="PS50113"/>
    </source>
</evidence>
<dbReference type="AlphaFoldDB" id="A0A4V2G3E8"/>
<sequence>MKLPRLPKISPGPPLLRGEDELDKYRSLFVNMTEGFALGEALLDEKGVAYDFQLLEVNKAFFAQTGFPRNCVGRPSLEWAPRQESIWRENYCGVALSGRAKHFVSFSIDTGRHYELYCYCPQPRRFAVVFRNISERVRLEQQLSQREHELSQMVAGLPGLVWTAQADGRADFLSMQWLYYTGVDPATLQGDSWLTVLHPDDRAEAAATWHSAHTAQRDYAIERRIRRHDGVYHWFHVRGLPLRDEAGAVMRWFGICTDIDDLKQVQSALAESEQRYTALFNNKLNAVAHYRLITNAAGLPVDFSHIAVNAAYGKMLGLSHADIVGKRLAEVFHGSLDPSLNLIQRFAQVALQGSQDQFEAGLPTDGQWFDVFVHSHQHGECTALFSDITDRKQAEFALRQSERWRPRSSRPPWGSHTYRSMATCSASIANSADFWAIRRMNSSVSTSAGSSIPRIASRI</sequence>
<keyword evidence="4" id="KW-0808">Transferase</keyword>
<evidence type="ECO:0000313" key="8">
    <source>
        <dbReference type="EMBL" id="RZU36796.1"/>
    </source>
</evidence>
<dbReference type="OrthoDB" id="9772100at2"/>
<dbReference type="PANTHER" id="PTHR43304">
    <property type="entry name" value="PHYTOCHROME-LIKE PROTEIN CPH1"/>
    <property type="match status" value="1"/>
</dbReference>
<dbReference type="InterPro" id="IPR052162">
    <property type="entry name" value="Sensor_kinase/Photoreceptor"/>
</dbReference>
<dbReference type="InterPro" id="IPR001610">
    <property type="entry name" value="PAC"/>
</dbReference>
<feature type="domain" description="PAC" evidence="7">
    <location>
        <begin position="219"/>
        <end position="271"/>
    </location>
</feature>
<dbReference type="InterPro" id="IPR000014">
    <property type="entry name" value="PAS"/>
</dbReference>
<keyword evidence="9" id="KW-1185">Reference proteome</keyword>
<proteinExistence type="predicted"/>
<dbReference type="EC" id="2.7.13.3" evidence="2"/>
<dbReference type="InterPro" id="IPR035965">
    <property type="entry name" value="PAS-like_dom_sf"/>
</dbReference>
<dbReference type="GO" id="GO:0004673">
    <property type="term" value="F:protein histidine kinase activity"/>
    <property type="evidence" value="ECO:0007669"/>
    <property type="project" value="UniProtKB-EC"/>
</dbReference>
<dbReference type="Gene3D" id="3.30.450.20">
    <property type="entry name" value="PAS domain"/>
    <property type="match status" value="3"/>
</dbReference>
<dbReference type="PANTHER" id="PTHR43304:SF1">
    <property type="entry name" value="PAC DOMAIN-CONTAINING PROTEIN"/>
    <property type="match status" value="1"/>
</dbReference>
<comment type="catalytic activity">
    <reaction evidence="1">
        <text>ATP + protein L-histidine = ADP + protein N-phospho-L-histidine.</text>
        <dbReference type="EC" id="2.7.13.3"/>
    </reaction>
</comment>
<organism evidence="8 9">
    <name type="scientific">Fluviicoccus keumensis</name>
    <dbReference type="NCBI Taxonomy" id="1435465"/>
    <lineage>
        <taxon>Bacteria</taxon>
        <taxon>Pseudomonadati</taxon>
        <taxon>Pseudomonadota</taxon>
        <taxon>Gammaproteobacteria</taxon>
        <taxon>Moraxellales</taxon>
        <taxon>Moraxellaceae</taxon>
        <taxon>Fluviicoccus</taxon>
    </lineage>
</organism>
<dbReference type="CDD" id="cd00130">
    <property type="entry name" value="PAS"/>
    <property type="match status" value="2"/>
</dbReference>
<evidence type="ECO:0000256" key="3">
    <source>
        <dbReference type="ARBA" id="ARBA00022553"/>
    </source>
</evidence>
<gene>
    <name evidence="8" type="ORF">EV700_3268</name>
</gene>
<evidence type="ECO:0000313" key="9">
    <source>
        <dbReference type="Proteomes" id="UP000292423"/>
    </source>
</evidence>
<reference evidence="8 9" key="1">
    <citation type="submission" date="2019-02" db="EMBL/GenBank/DDBJ databases">
        <title>Genomic Encyclopedia of Type Strains, Phase IV (KMG-IV): sequencing the most valuable type-strain genomes for metagenomic binning, comparative biology and taxonomic classification.</title>
        <authorList>
            <person name="Goeker M."/>
        </authorList>
    </citation>
    <scope>NUCLEOTIDE SEQUENCE [LARGE SCALE GENOMIC DNA]</scope>
    <source>
        <strain evidence="8 9">DSM 105135</strain>
    </source>
</reference>
<dbReference type="InterPro" id="IPR013655">
    <property type="entry name" value="PAS_fold_3"/>
</dbReference>
<accession>A0A4V2G3E8</accession>
<comment type="caution">
    <text evidence="8">The sequence shown here is derived from an EMBL/GenBank/DDBJ whole genome shotgun (WGS) entry which is preliminary data.</text>
</comment>
<keyword evidence="5" id="KW-0418">Kinase</keyword>
<keyword evidence="3" id="KW-0597">Phosphoprotein</keyword>
<evidence type="ECO:0000256" key="1">
    <source>
        <dbReference type="ARBA" id="ARBA00000085"/>
    </source>
</evidence>
<dbReference type="NCBIfam" id="TIGR00229">
    <property type="entry name" value="sensory_box"/>
    <property type="match status" value="2"/>
</dbReference>
<evidence type="ECO:0000256" key="2">
    <source>
        <dbReference type="ARBA" id="ARBA00012438"/>
    </source>
</evidence>